<dbReference type="EMBL" id="CARXXK010000001">
    <property type="protein sequence ID" value="CAI6351789.1"/>
    <property type="molecule type" value="Genomic_DNA"/>
</dbReference>
<name>A0AAV0W7P8_9HEMI</name>
<proteinExistence type="predicted"/>
<dbReference type="Proteomes" id="UP001160148">
    <property type="component" value="Unassembled WGS sequence"/>
</dbReference>
<reference evidence="1 2" key="1">
    <citation type="submission" date="2023-01" db="EMBL/GenBank/DDBJ databases">
        <authorList>
            <person name="Whitehead M."/>
        </authorList>
    </citation>
    <scope>NUCLEOTIDE SEQUENCE [LARGE SCALE GENOMIC DNA]</scope>
</reference>
<dbReference type="AlphaFoldDB" id="A0AAV0W7P8"/>
<comment type="caution">
    <text evidence="1">The sequence shown here is derived from an EMBL/GenBank/DDBJ whole genome shotgun (WGS) entry which is preliminary data.</text>
</comment>
<organism evidence="1 2">
    <name type="scientific">Macrosiphum euphorbiae</name>
    <name type="common">potato aphid</name>
    <dbReference type="NCBI Taxonomy" id="13131"/>
    <lineage>
        <taxon>Eukaryota</taxon>
        <taxon>Metazoa</taxon>
        <taxon>Ecdysozoa</taxon>
        <taxon>Arthropoda</taxon>
        <taxon>Hexapoda</taxon>
        <taxon>Insecta</taxon>
        <taxon>Pterygota</taxon>
        <taxon>Neoptera</taxon>
        <taxon>Paraneoptera</taxon>
        <taxon>Hemiptera</taxon>
        <taxon>Sternorrhyncha</taxon>
        <taxon>Aphidomorpha</taxon>
        <taxon>Aphidoidea</taxon>
        <taxon>Aphididae</taxon>
        <taxon>Macrosiphini</taxon>
        <taxon>Macrosiphum</taxon>
    </lineage>
</organism>
<accession>A0AAV0W7P8</accession>
<evidence type="ECO:0000313" key="1">
    <source>
        <dbReference type="EMBL" id="CAI6351789.1"/>
    </source>
</evidence>
<keyword evidence="2" id="KW-1185">Reference proteome</keyword>
<sequence>MAKVREGPLTSKSKHAPNYRLWAVLGVVCRSLVGAPLLAYERQDEIAQETDQFIARVVPGLDDKSESGNKI</sequence>
<gene>
    <name evidence="1" type="ORF">MEUPH1_LOCUS8104</name>
</gene>
<evidence type="ECO:0000313" key="2">
    <source>
        <dbReference type="Proteomes" id="UP001160148"/>
    </source>
</evidence>
<protein>
    <submittedName>
        <fullName evidence="1">Uncharacterized protein</fullName>
    </submittedName>
</protein>